<comment type="similarity">
    <text evidence="3">Belongs to the CSN4 family.</text>
</comment>
<dbReference type="InterPro" id="IPR054559">
    <property type="entry name" value="PSMD12-CSN4-like_N"/>
</dbReference>
<dbReference type="VEuPathDB" id="FungiDB:Z518_09428"/>
<dbReference type="AlphaFoldDB" id="A0A0D2FI62"/>
<dbReference type="Pfam" id="PF22241">
    <property type="entry name" value="PSMD12-CSN4_N"/>
    <property type="match status" value="1"/>
</dbReference>
<protein>
    <recommendedName>
        <fullName evidence="4">COP9 signalosome complex subunit 4</fullName>
    </recommendedName>
</protein>
<evidence type="ECO:0000256" key="2">
    <source>
        <dbReference type="ARBA" id="ARBA00004496"/>
    </source>
</evidence>
<evidence type="ECO:0000256" key="5">
    <source>
        <dbReference type="ARBA" id="ARBA00022490"/>
    </source>
</evidence>
<name>A0A0D2FI62_9EURO</name>
<dbReference type="Gene3D" id="1.10.10.10">
    <property type="entry name" value="Winged helix-like DNA-binding domain superfamily/Winged helix DNA-binding domain"/>
    <property type="match status" value="1"/>
</dbReference>
<organism evidence="9 10">
    <name type="scientific">Rhinocladiella mackenziei CBS 650.93</name>
    <dbReference type="NCBI Taxonomy" id="1442369"/>
    <lineage>
        <taxon>Eukaryota</taxon>
        <taxon>Fungi</taxon>
        <taxon>Dikarya</taxon>
        <taxon>Ascomycota</taxon>
        <taxon>Pezizomycotina</taxon>
        <taxon>Eurotiomycetes</taxon>
        <taxon>Chaetothyriomycetidae</taxon>
        <taxon>Chaetothyriales</taxon>
        <taxon>Herpotrichiellaceae</taxon>
        <taxon>Rhinocladiella</taxon>
    </lineage>
</organism>
<evidence type="ECO:0000259" key="8">
    <source>
        <dbReference type="PROSITE" id="PS50250"/>
    </source>
</evidence>
<dbReference type="PANTHER" id="PTHR10855:SF2">
    <property type="entry name" value="COP9 SIGNALOSOME COMPLEX SUBUNIT 4"/>
    <property type="match status" value="1"/>
</dbReference>
<evidence type="ECO:0000256" key="6">
    <source>
        <dbReference type="ARBA" id="ARBA00022790"/>
    </source>
</evidence>
<proteinExistence type="inferred from homology"/>
<evidence type="ECO:0000256" key="7">
    <source>
        <dbReference type="ARBA" id="ARBA00023242"/>
    </source>
</evidence>
<keyword evidence="6" id="KW-0736">Signalosome</keyword>
<reference evidence="9 10" key="1">
    <citation type="submission" date="2015-01" db="EMBL/GenBank/DDBJ databases">
        <title>The Genome Sequence of Rhinocladiella mackenzie CBS 650.93.</title>
        <authorList>
            <consortium name="The Broad Institute Genomics Platform"/>
            <person name="Cuomo C."/>
            <person name="de Hoog S."/>
            <person name="Gorbushina A."/>
            <person name="Stielow B."/>
            <person name="Teixiera M."/>
            <person name="Abouelleil A."/>
            <person name="Chapman S.B."/>
            <person name="Priest M."/>
            <person name="Young S.K."/>
            <person name="Wortman J."/>
            <person name="Nusbaum C."/>
            <person name="Birren B."/>
        </authorList>
    </citation>
    <scope>NUCLEOTIDE SEQUENCE [LARGE SCALE GENOMIC DNA]</scope>
    <source>
        <strain evidence="9 10">CBS 650.93</strain>
    </source>
</reference>
<dbReference type="InterPro" id="IPR036390">
    <property type="entry name" value="WH_DNA-bd_sf"/>
</dbReference>
<evidence type="ECO:0000256" key="3">
    <source>
        <dbReference type="ARBA" id="ARBA00010417"/>
    </source>
</evidence>
<dbReference type="Proteomes" id="UP000053617">
    <property type="component" value="Unassembled WGS sequence"/>
</dbReference>
<dbReference type="PROSITE" id="PS50250">
    <property type="entry name" value="PCI"/>
    <property type="match status" value="1"/>
</dbReference>
<dbReference type="SUPFAM" id="SSF46785">
    <property type="entry name" value="Winged helix' DNA-binding domain"/>
    <property type="match status" value="1"/>
</dbReference>
<dbReference type="InterPro" id="IPR040134">
    <property type="entry name" value="PSMD12/CSN4"/>
</dbReference>
<keyword evidence="10" id="KW-1185">Reference proteome</keyword>
<accession>A0A0D2FI62</accession>
<dbReference type="STRING" id="1442369.A0A0D2FI62"/>
<dbReference type="InterPro" id="IPR036388">
    <property type="entry name" value="WH-like_DNA-bd_sf"/>
</dbReference>
<feature type="domain" description="PCI" evidence="8">
    <location>
        <begin position="196"/>
        <end position="379"/>
    </location>
</feature>
<dbReference type="InterPro" id="IPR000717">
    <property type="entry name" value="PCI_dom"/>
</dbReference>
<dbReference type="GO" id="GO:0008180">
    <property type="term" value="C:COP9 signalosome"/>
    <property type="evidence" value="ECO:0007669"/>
    <property type="project" value="UniProtKB-KW"/>
</dbReference>
<dbReference type="GeneID" id="25297499"/>
<dbReference type="GO" id="GO:0005829">
    <property type="term" value="C:cytosol"/>
    <property type="evidence" value="ECO:0007669"/>
    <property type="project" value="TreeGrafter"/>
</dbReference>
<keyword evidence="7" id="KW-0539">Nucleus</keyword>
<dbReference type="EMBL" id="KN847481">
    <property type="protein sequence ID" value="KIX01702.1"/>
    <property type="molecule type" value="Genomic_DNA"/>
</dbReference>
<evidence type="ECO:0000256" key="1">
    <source>
        <dbReference type="ARBA" id="ARBA00004123"/>
    </source>
</evidence>
<evidence type="ECO:0000256" key="4">
    <source>
        <dbReference type="ARBA" id="ARBA00014881"/>
    </source>
</evidence>
<dbReference type="OrthoDB" id="295656at2759"/>
<gene>
    <name evidence="9" type="ORF">Z518_09428</name>
</gene>
<evidence type="ECO:0000313" key="10">
    <source>
        <dbReference type="Proteomes" id="UP000053617"/>
    </source>
</evidence>
<dbReference type="RefSeq" id="XP_013268838.1">
    <property type="nucleotide sequence ID" value="XM_013413384.1"/>
</dbReference>
<evidence type="ECO:0000313" key="9">
    <source>
        <dbReference type="EMBL" id="KIX01702.1"/>
    </source>
</evidence>
<dbReference type="Pfam" id="PF01399">
    <property type="entry name" value="PCI"/>
    <property type="match status" value="1"/>
</dbReference>
<sequence>MASPELIAMLESVADSSAAVKTETYNTLLSELTGSSPASPEQHAANLITFVDSALSSSLGIITVRPLLASLIKSLTSVPSEVKVKVGSHIAEALRSHLASYEEQDAAVREILADGYEAEEEYSAAAKALQGINLDTTQRQVSDRSKVETWIRIVRYYLEEDDTVAAETALNKIKNSAAAAQVLKDAPDLRLHYQLSQARILDSRRDFLNASAEYFHVSFNSMTDDEERKRALSAAIKTAILAPAGPQRSRTLAKLYKDERSPETEEYGILENMFLDRLLSAAEVDAFASTLAPHQLAKTSDGSTVLSKAVIEHNLLATSRLYENITTAALARILGLKDGKDETAAEKAEDYAARMVEQGRLRGEIDQIAGVILFETVPGVELRGPIRDLQQWDQGVQGLVEDVERCAAGLSESFPVSK</sequence>
<dbReference type="HOGENOM" id="CLU_028132_1_1_1"/>
<comment type="subcellular location">
    <subcellularLocation>
        <location evidence="2">Cytoplasm</location>
    </subcellularLocation>
    <subcellularLocation>
        <location evidence="1">Nucleus</location>
    </subcellularLocation>
</comment>
<keyword evidence="5" id="KW-0963">Cytoplasm</keyword>
<dbReference type="PANTHER" id="PTHR10855">
    <property type="entry name" value="26S PROTEASOME NON-ATPASE REGULATORY SUBUNIT 12/COP9 SIGNALOSOME COMPLEX SUBUNIT 4"/>
    <property type="match status" value="1"/>
</dbReference>